<keyword evidence="7 10" id="KW-0799">Topoisomerase</keyword>
<dbReference type="InterPro" id="IPR001241">
    <property type="entry name" value="Topo_IIA"/>
</dbReference>
<evidence type="ECO:0000256" key="10">
    <source>
        <dbReference type="HAMAP-Rule" id="MF_00938"/>
    </source>
</evidence>
<evidence type="ECO:0000256" key="7">
    <source>
        <dbReference type="ARBA" id="ARBA00023029"/>
    </source>
</evidence>
<dbReference type="Pfam" id="PF00204">
    <property type="entry name" value="DNA_gyraseB"/>
    <property type="match status" value="1"/>
</dbReference>
<keyword evidence="9 10" id="KW-0413">Isomerase</keyword>
<feature type="binding site" evidence="10">
    <location>
        <position position="42"/>
    </location>
    <ligand>
        <name>ATP</name>
        <dbReference type="ChEBI" id="CHEBI:30616"/>
    </ligand>
</feature>
<comment type="similarity">
    <text evidence="10">Belongs to the type II topoisomerase family. ParE type 1 subfamily.</text>
</comment>
<sequence length="628" mass="69736">MTNQYTSDAIEVLNGLDPVKRRPGMYTDTTRPNHLGQEVIDNSVDEALAGHATKIDVILHKDNSLEVIDDGRGMPIDIHPEEGIPGVELILTKLHAGGKFSNDNYQFSGGLHGVGISVVNALSNRVEITVRRNGLVYDMAFEHGDKVEDLTETGTCGRRNTGTRVHFWPTPSYFDSANFSIPKLTYLLRAKAVLCPGLKIKFVNKQTDETTEWHYESGLTDYLISSVKDSLMLPEDPFVGSMKGNQEAVDWAITWLPEGGDYLNESYVNLIPTPLGGTHVNGFRQGLLDSMREFCEFRNLIPRGIKLTPEDIWDRSSFILSVKMQDPQFAGQTKEKLSSRQSAAFVSGIVRDAFSLWLNTHTDQAAALAEMCINNAQKRLKSAKKVARKKVTSGPALPGKLTDCSGQDPMRGELFLVEGDSAGGSAKQARDREFQAIMPLRGKILNTWEVDASQVLASQEVHDISVAIGCDPDCEDISELRYGKICILADADSDGLHIATLLCALFMKHYKVLVEHGHVYVAMPPLFRVDVGKEVFYALDEAERDGILDRITAEKKKGKVQVTRFKGLGEMNPLQLRETTMDPNTRRLVQLTIDDVEDTMAVMDMLLAKKRSGDRKTWLETKGDLADF</sequence>
<accession>A0ABS7E0F3</accession>
<evidence type="ECO:0000256" key="5">
    <source>
        <dbReference type="ARBA" id="ARBA00022840"/>
    </source>
</evidence>
<dbReference type="PRINTS" id="PR01098">
    <property type="entry name" value="TOPISMRASE4B"/>
</dbReference>
<dbReference type="CDD" id="cd16928">
    <property type="entry name" value="HATPase_GyrB-like"/>
    <property type="match status" value="1"/>
</dbReference>
<dbReference type="PANTHER" id="PTHR45866">
    <property type="entry name" value="DNA GYRASE/TOPOISOMERASE SUBUNIT B"/>
    <property type="match status" value="1"/>
</dbReference>
<keyword evidence="13" id="KW-1185">Reference proteome</keyword>
<feature type="site" description="Interaction with DNA" evidence="10">
    <location>
        <position position="615"/>
    </location>
</feature>
<dbReference type="InterPro" id="IPR005737">
    <property type="entry name" value="TopoIV_B_Gneg"/>
</dbReference>
<dbReference type="NCBIfam" id="TIGR01055">
    <property type="entry name" value="parE_Gneg"/>
    <property type="match status" value="1"/>
</dbReference>
<dbReference type="SUPFAM" id="SSF54211">
    <property type="entry name" value="Ribosomal protein S5 domain 2-like"/>
    <property type="match status" value="1"/>
</dbReference>
<dbReference type="Gene3D" id="3.30.565.10">
    <property type="entry name" value="Histidine kinase-like ATPase, C-terminal domain"/>
    <property type="match status" value="1"/>
</dbReference>
<evidence type="ECO:0000259" key="11">
    <source>
        <dbReference type="PROSITE" id="PS50880"/>
    </source>
</evidence>
<evidence type="ECO:0000256" key="9">
    <source>
        <dbReference type="ARBA" id="ARBA00023235"/>
    </source>
</evidence>
<dbReference type="SUPFAM" id="SSF55874">
    <property type="entry name" value="ATPase domain of HSP90 chaperone/DNA topoisomerase II/histidine kinase"/>
    <property type="match status" value="1"/>
</dbReference>
<dbReference type="Pfam" id="PF00986">
    <property type="entry name" value="DNA_gyraseB_C"/>
    <property type="match status" value="1"/>
</dbReference>
<dbReference type="InterPro" id="IPR006171">
    <property type="entry name" value="TOPRIM_dom"/>
</dbReference>
<dbReference type="SMART" id="SM00387">
    <property type="entry name" value="HATPase_c"/>
    <property type="match status" value="1"/>
</dbReference>
<dbReference type="InterPro" id="IPR036890">
    <property type="entry name" value="HATPase_C_sf"/>
</dbReference>
<evidence type="ECO:0000256" key="6">
    <source>
        <dbReference type="ARBA" id="ARBA00022842"/>
    </source>
</evidence>
<feature type="binding site" evidence="10">
    <location>
        <position position="334"/>
    </location>
    <ligand>
        <name>ATP</name>
        <dbReference type="ChEBI" id="CHEBI:30616"/>
    </ligand>
</feature>
<dbReference type="InterPro" id="IPR013760">
    <property type="entry name" value="Topo_IIA-like_dom_sf"/>
</dbReference>
<evidence type="ECO:0000256" key="8">
    <source>
        <dbReference type="ARBA" id="ARBA00023125"/>
    </source>
</evidence>
<dbReference type="RefSeq" id="WP_220108327.1">
    <property type="nucleotide sequence ID" value="NZ_JAHZST010000002.1"/>
</dbReference>
<name>A0ABS7E0F3_9GAMM</name>
<dbReference type="PANTHER" id="PTHR45866:SF4">
    <property type="entry name" value="DNA TOPOISOMERASE 4 SUBUNIT B"/>
    <property type="match status" value="1"/>
</dbReference>
<evidence type="ECO:0000313" key="13">
    <source>
        <dbReference type="Proteomes" id="UP001195963"/>
    </source>
</evidence>
<organism evidence="12 13">
    <name type="scientific">Shewanella nanhaiensis</name>
    <dbReference type="NCBI Taxonomy" id="2864872"/>
    <lineage>
        <taxon>Bacteria</taxon>
        <taxon>Pseudomonadati</taxon>
        <taxon>Pseudomonadota</taxon>
        <taxon>Gammaproteobacteria</taxon>
        <taxon>Alteromonadales</taxon>
        <taxon>Shewanellaceae</taxon>
        <taxon>Shewanella</taxon>
    </lineage>
</organism>
<dbReference type="InterPro" id="IPR003594">
    <property type="entry name" value="HATPase_dom"/>
</dbReference>
<feature type="site" description="Interaction with DNA" evidence="10">
    <location>
        <position position="446"/>
    </location>
</feature>
<dbReference type="Gene3D" id="3.30.230.10">
    <property type="match status" value="1"/>
</dbReference>
<comment type="subunit">
    <text evidence="10">Heterotetramer composed of ParC and ParE.</text>
</comment>
<dbReference type="EC" id="5.6.2.2" evidence="10"/>
<dbReference type="EMBL" id="JAHZST010000002">
    <property type="protein sequence ID" value="MBW8182641.1"/>
    <property type="molecule type" value="Genomic_DNA"/>
</dbReference>
<dbReference type="InterPro" id="IPR014721">
    <property type="entry name" value="Ribsml_uS5_D2-typ_fold_subgr"/>
</dbReference>
<protein>
    <recommendedName>
        <fullName evidence="10">DNA topoisomerase 4 subunit B</fullName>
        <ecNumber evidence="10">5.6.2.2</ecNumber>
    </recommendedName>
    <alternativeName>
        <fullName evidence="10">Topoisomerase IV subunit B</fullName>
    </alternativeName>
</protein>
<dbReference type="SUPFAM" id="SSF56719">
    <property type="entry name" value="Type II DNA topoisomerase"/>
    <property type="match status" value="1"/>
</dbReference>
<dbReference type="GO" id="GO:0003918">
    <property type="term" value="F:DNA topoisomerase type II (double strand cut, ATP-hydrolyzing) activity"/>
    <property type="evidence" value="ECO:0007669"/>
    <property type="project" value="UniProtKB-EC"/>
</dbReference>
<feature type="site" description="Interaction with DNA" evidence="10">
    <location>
        <position position="497"/>
    </location>
</feature>
<dbReference type="Gene3D" id="3.40.50.670">
    <property type="match status" value="1"/>
</dbReference>
<dbReference type="InterPro" id="IPR013759">
    <property type="entry name" value="Topo_IIA_B_C"/>
</dbReference>
<reference evidence="12 13" key="1">
    <citation type="submission" date="2021-07" db="EMBL/GenBank/DDBJ databases">
        <title>Shewanella sp. nov, isolated from SCS.</title>
        <authorList>
            <person name="Cao W.R."/>
        </authorList>
    </citation>
    <scope>NUCLEOTIDE SEQUENCE [LARGE SCALE GENOMIC DNA]</scope>
    <source>
        <strain evidence="12 13">NR704-98</strain>
    </source>
</reference>
<gene>
    <name evidence="10 12" type="primary">parE</name>
    <name evidence="12" type="ORF">K0625_03105</name>
</gene>
<keyword evidence="3" id="KW-0479">Metal-binding</keyword>
<keyword evidence="5 10" id="KW-0067">ATP-binding</keyword>
<keyword evidence="6" id="KW-0460">Magnesium</keyword>
<dbReference type="InterPro" id="IPR020568">
    <property type="entry name" value="Ribosomal_Su5_D2-typ_SF"/>
</dbReference>
<comment type="caution">
    <text evidence="12">The sequence shown here is derived from an EMBL/GenBank/DDBJ whole genome shotgun (WGS) entry which is preliminary data.</text>
</comment>
<dbReference type="InterPro" id="IPR002288">
    <property type="entry name" value="DNA_gyrase_B_C"/>
</dbReference>
<dbReference type="HAMAP" id="MF_00938">
    <property type="entry name" value="ParE_type1"/>
    <property type="match status" value="1"/>
</dbReference>
<evidence type="ECO:0000256" key="4">
    <source>
        <dbReference type="ARBA" id="ARBA00022741"/>
    </source>
</evidence>
<dbReference type="Pfam" id="PF01751">
    <property type="entry name" value="Toprim"/>
    <property type="match status" value="1"/>
</dbReference>
<feature type="binding site" evidence="10">
    <location>
        <position position="5"/>
    </location>
    <ligand>
        <name>ATP</name>
        <dbReference type="ChEBI" id="CHEBI:30616"/>
    </ligand>
</feature>
<dbReference type="SMART" id="SM00433">
    <property type="entry name" value="TOP2c"/>
    <property type="match status" value="1"/>
</dbReference>
<comment type="cofactor">
    <cofactor evidence="2">
        <name>Mg(2+)</name>
        <dbReference type="ChEBI" id="CHEBI:18420"/>
    </cofactor>
</comment>
<evidence type="ECO:0000256" key="1">
    <source>
        <dbReference type="ARBA" id="ARBA00000185"/>
    </source>
</evidence>
<dbReference type="PROSITE" id="PS50880">
    <property type="entry name" value="TOPRIM"/>
    <property type="match status" value="1"/>
</dbReference>
<dbReference type="Proteomes" id="UP001195963">
    <property type="component" value="Unassembled WGS sequence"/>
</dbReference>
<dbReference type="PRINTS" id="PR00418">
    <property type="entry name" value="TPI2FAMILY"/>
</dbReference>
<dbReference type="PROSITE" id="PS00177">
    <property type="entry name" value="TOPOISOMERASE_II"/>
    <property type="match status" value="1"/>
</dbReference>
<evidence type="ECO:0000313" key="12">
    <source>
        <dbReference type="EMBL" id="MBW8182641.1"/>
    </source>
</evidence>
<comment type="catalytic activity">
    <reaction evidence="1 10">
        <text>ATP-dependent breakage, passage and rejoining of double-stranded DNA.</text>
        <dbReference type="EC" id="5.6.2.2"/>
    </reaction>
</comment>
<keyword evidence="8 10" id="KW-0238">DNA-binding</keyword>
<dbReference type="CDD" id="cd00822">
    <property type="entry name" value="TopoII_Trans_DNA_gyrase"/>
    <property type="match status" value="1"/>
</dbReference>
<keyword evidence="4 10" id="KW-0547">Nucleotide-binding</keyword>
<dbReference type="Pfam" id="PF02518">
    <property type="entry name" value="HATPase_c"/>
    <property type="match status" value="1"/>
</dbReference>
<evidence type="ECO:0000256" key="2">
    <source>
        <dbReference type="ARBA" id="ARBA00001946"/>
    </source>
</evidence>
<feature type="binding site" evidence="10">
    <location>
        <position position="69"/>
    </location>
    <ligand>
        <name>ATP</name>
        <dbReference type="ChEBI" id="CHEBI:30616"/>
    </ligand>
</feature>
<comment type="function">
    <text evidence="10">Topoisomerase IV is essential for chromosome segregation. It relaxes supercoiled DNA. Performs the decatenation events required during the replication of a circular DNA molecule.</text>
</comment>
<feature type="binding site" evidence="10">
    <location>
        <begin position="110"/>
        <end position="116"/>
    </location>
    <ligand>
        <name>ATP</name>
        <dbReference type="ChEBI" id="CHEBI:30616"/>
    </ligand>
</feature>
<dbReference type="InterPro" id="IPR013506">
    <property type="entry name" value="Topo_IIA_bsu_dom2"/>
</dbReference>
<proteinExistence type="inferred from homology"/>
<evidence type="ECO:0000256" key="3">
    <source>
        <dbReference type="ARBA" id="ARBA00022723"/>
    </source>
</evidence>
<dbReference type="InterPro" id="IPR018522">
    <property type="entry name" value="TopoIIA_CS"/>
</dbReference>
<feature type="domain" description="Toprim" evidence="11">
    <location>
        <begin position="412"/>
        <end position="525"/>
    </location>
</feature>